<dbReference type="AlphaFoldDB" id="G0WD06"/>
<evidence type="ECO:0000313" key="3">
    <source>
        <dbReference type="Proteomes" id="UP000000689"/>
    </source>
</evidence>
<dbReference type="OMA" id="WSENAEQ"/>
<dbReference type="RefSeq" id="XP_003670910.1">
    <property type="nucleotide sequence ID" value="XM_003670862.1"/>
</dbReference>
<accession>G0WD06</accession>
<gene>
    <name evidence="2" type="primary">NDAI0F03490</name>
    <name evidence="2" type="ordered locus">NDAI_0F03490</name>
</gene>
<dbReference type="EMBL" id="HE580272">
    <property type="protein sequence ID" value="CCD25667.1"/>
    <property type="molecule type" value="Genomic_DNA"/>
</dbReference>
<dbReference type="Proteomes" id="UP000000689">
    <property type="component" value="Chromosome 6"/>
</dbReference>
<sequence>MNRTRFISKKKQNHVKHAKKQPITQDDYYIEATELEEQAERWQLSDLKKTLRFYIKAMEFYDYALSQAPDKTTMGSFEVYYNKTRLLLKIFTDFTNNNGYINVFDFIKSTDDLSNLECLISPIEEIVSNFEEGLTRFNDVNVITWDYKFNLLTAYVTLLESSDLTGALLIELLPRFITLTQELIRSQLNELEENRQLFEADNSDADSTGFQQLSPTDKPPSRDGSGVRTNLLENDTEIMEVSDQITTTTIQEVFVNAYKFAETVLETILQNASNTINEIQKNYILDTVLKFCSQLDDMITTTNLFTYFTNDNSLELSELEATKLGIKGITYILQNDLSLLEELLSSTTQVARDQGSLLSVKIDVLQLAISTINEQELSIKWKLSTALSKLLNENKGILSEKRSKLTASMAHGDELSQTVFQLCLILNTSADNEMSRWSIKKNIMLQENQHNENGNRTLEILKKNARTLLTNSTNMSQIQCGLQETIIDKIKRNYIYQQSTLRINDLESGDGTEYINNWLQ</sequence>
<proteinExistence type="predicted"/>
<feature type="region of interest" description="Disordered" evidence="1">
    <location>
        <begin position="204"/>
        <end position="228"/>
    </location>
</feature>
<dbReference type="HOGENOM" id="CLU_039198_0_0_1"/>
<feature type="compositionally biased region" description="Polar residues" evidence="1">
    <location>
        <begin position="205"/>
        <end position="215"/>
    </location>
</feature>
<keyword evidence="3" id="KW-1185">Reference proteome</keyword>
<organism evidence="2 3">
    <name type="scientific">Naumovozyma dairenensis (strain ATCC 10597 / BCRC 20456 / CBS 421 / NBRC 0211 / NRRL Y-12639)</name>
    <name type="common">Saccharomyces dairenensis</name>
    <dbReference type="NCBI Taxonomy" id="1071378"/>
    <lineage>
        <taxon>Eukaryota</taxon>
        <taxon>Fungi</taxon>
        <taxon>Dikarya</taxon>
        <taxon>Ascomycota</taxon>
        <taxon>Saccharomycotina</taxon>
        <taxon>Saccharomycetes</taxon>
        <taxon>Saccharomycetales</taxon>
        <taxon>Saccharomycetaceae</taxon>
        <taxon>Naumovozyma</taxon>
    </lineage>
</organism>
<dbReference type="KEGG" id="ndi:NDAI_0F03490"/>
<evidence type="ECO:0000313" key="2">
    <source>
        <dbReference type="EMBL" id="CCD25667.1"/>
    </source>
</evidence>
<name>G0WD06_NAUDC</name>
<reference evidence="2 3" key="1">
    <citation type="journal article" date="2011" name="Proc. Natl. Acad. Sci. U.S.A.">
        <title>Evolutionary erosion of yeast sex chromosomes by mating-type switching accidents.</title>
        <authorList>
            <person name="Gordon J.L."/>
            <person name="Armisen D."/>
            <person name="Proux-Wera E."/>
            <person name="Oheigeartaigh S.S."/>
            <person name="Byrne K.P."/>
            <person name="Wolfe K.H."/>
        </authorList>
    </citation>
    <scope>NUCLEOTIDE SEQUENCE [LARGE SCALE GENOMIC DNA]</scope>
    <source>
        <strain evidence="3">ATCC 10597 / BCRC 20456 / CBS 421 / NBRC 0211 / NRRL Y-12639</strain>
    </source>
</reference>
<dbReference type="GeneID" id="11497005"/>
<dbReference type="eggNOG" id="ENOG502S3IE">
    <property type="taxonomic scope" value="Eukaryota"/>
</dbReference>
<dbReference type="OrthoDB" id="5328412at2759"/>
<protein>
    <submittedName>
        <fullName evidence="2">Uncharacterized protein</fullName>
    </submittedName>
</protein>
<evidence type="ECO:0000256" key="1">
    <source>
        <dbReference type="SAM" id="MobiDB-lite"/>
    </source>
</evidence>